<reference evidence="4 5" key="1">
    <citation type="submission" date="2016-11" db="EMBL/GenBank/DDBJ databases">
        <authorList>
            <person name="Jaros S."/>
            <person name="Januszkiewicz K."/>
            <person name="Wedrychowicz H."/>
        </authorList>
    </citation>
    <scope>NUCLEOTIDE SEQUENCE [LARGE SCALE GENOMIC DNA]</scope>
    <source>
        <strain evidence="4 5">DSM 100565</strain>
    </source>
</reference>
<keyword evidence="5" id="KW-1185">Reference proteome</keyword>
<dbReference type="AlphaFoldDB" id="A0A1M6HZG6"/>
<evidence type="ECO:0000313" key="4">
    <source>
        <dbReference type="EMBL" id="SHJ27622.1"/>
    </source>
</evidence>
<evidence type="ECO:0000256" key="1">
    <source>
        <dbReference type="ARBA" id="ARBA00022676"/>
    </source>
</evidence>
<keyword evidence="2 4" id="KW-0808">Transferase</keyword>
<dbReference type="STRING" id="1447782.SAMN05444417_3444"/>
<evidence type="ECO:0000256" key="2">
    <source>
        <dbReference type="ARBA" id="ARBA00022679"/>
    </source>
</evidence>
<organism evidence="4 5">
    <name type="scientific">Wenxinia saemankumensis</name>
    <dbReference type="NCBI Taxonomy" id="1447782"/>
    <lineage>
        <taxon>Bacteria</taxon>
        <taxon>Pseudomonadati</taxon>
        <taxon>Pseudomonadota</taxon>
        <taxon>Alphaproteobacteria</taxon>
        <taxon>Rhodobacterales</taxon>
        <taxon>Roseobacteraceae</taxon>
        <taxon>Wenxinia</taxon>
    </lineage>
</organism>
<dbReference type="InterPro" id="IPR050748">
    <property type="entry name" value="Glycosyltrans_8_dom-fam"/>
</dbReference>
<gene>
    <name evidence="4" type="ORF">SAMN05444417_3444</name>
</gene>
<keyword evidence="1" id="KW-0328">Glycosyltransferase</keyword>
<accession>A0A1M6HZG6</accession>
<protein>
    <submittedName>
        <fullName evidence="4">Lipopolysaccharide biosynthesis protein, LPS:glycosyltransferase</fullName>
    </submittedName>
</protein>
<proteinExistence type="predicted"/>
<evidence type="ECO:0000256" key="3">
    <source>
        <dbReference type="ARBA" id="ARBA00022723"/>
    </source>
</evidence>
<dbReference type="InterPro" id="IPR002495">
    <property type="entry name" value="Glyco_trans_8"/>
</dbReference>
<dbReference type="SUPFAM" id="SSF53448">
    <property type="entry name" value="Nucleotide-diphospho-sugar transferases"/>
    <property type="match status" value="1"/>
</dbReference>
<dbReference type="GO" id="GO:0046872">
    <property type="term" value="F:metal ion binding"/>
    <property type="evidence" value="ECO:0007669"/>
    <property type="project" value="UniProtKB-KW"/>
</dbReference>
<evidence type="ECO:0000313" key="5">
    <source>
        <dbReference type="Proteomes" id="UP000184292"/>
    </source>
</evidence>
<dbReference type="EMBL" id="FQYO01000008">
    <property type="protein sequence ID" value="SHJ27622.1"/>
    <property type="molecule type" value="Genomic_DNA"/>
</dbReference>
<dbReference type="InterPro" id="IPR029044">
    <property type="entry name" value="Nucleotide-diphossugar_trans"/>
</dbReference>
<dbReference type="PANTHER" id="PTHR13778">
    <property type="entry name" value="GLYCOSYLTRANSFERASE 8 DOMAIN-CONTAINING PROTEIN"/>
    <property type="match status" value="1"/>
</dbReference>
<dbReference type="Gene3D" id="3.90.550.10">
    <property type="entry name" value="Spore Coat Polysaccharide Biosynthesis Protein SpsA, Chain A"/>
    <property type="match status" value="1"/>
</dbReference>
<dbReference type="PANTHER" id="PTHR13778:SF47">
    <property type="entry name" value="LIPOPOLYSACCHARIDE 1,3-GALACTOSYLTRANSFERASE"/>
    <property type="match status" value="1"/>
</dbReference>
<keyword evidence="3" id="KW-0479">Metal-binding</keyword>
<dbReference type="Proteomes" id="UP000184292">
    <property type="component" value="Unassembled WGS sequence"/>
</dbReference>
<dbReference type="RefSeq" id="WP_073334225.1">
    <property type="nucleotide sequence ID" value="NZ_FQYO01000008.1"/>
</dbReference>
<name>A0A1M6HZG6_9RHOB</name>
<sequence>MHVLFCADSGYFPHLATAAVSVLENCSWPGVHVHVLTCDADDAAEAGLRESLQRYPAARLTLTRVDDARLETLFVDKYLTKAAYLRFLAPDLLPLRVARVIYLDCDLVVPGDLAELWRTDLAGTPLAAAPDLDWWHGGLEPRLIDLGLRSGHRYVNSGVLVIDLDQWRREGISDRLFRFAATSGAALVYHDQDALNVVLQGRVALLERRWNIQTLWYSHFVRRTFPAEYAATRAARARPAIVHFSTDQKPWKFRAWTRKRALYFRYRSLTAWRAERPAGLTAAQRLEYDLSRALLRVGIDVNAAFGAARRLRRIGASAIARRAPSPPPAPAEPDRT</sequence>
<dbReference type="CDD" id="cd04194">
    <property type="entry name" value="GT8_A4GalT_like"/>
    <property type="match status" value="1"/>
</dbReference>
<dbReference type="Pfam" id="PF01501">
    <property type="entry name" value="Glyco_transf_8"/>
    <property type="match status" value="1"/>
</dbReference>
<dbReference type="GO" id="GO:0016757">
    <property type="term" value="F:glycosyltransferase activity"/>
    <property type="evidence" value="ECO:0007669"/>
    <property type="project" value="UniProtKB-KW"/>
</dbReference>